<proteinExistence type="inferred from homology"/>
<keyword evidence="3 6" id="KW-0812">Transmembrane</keyword>
<evidence type="ECO:0000256" key="6">
    <source>
        <dbReference type="SAM" id="Phobius"/>
    </source>
</evidence>
<feature type="transmembrane region" description="Helical" evidence="6">
    <location>
        <begin position="196"/>
        <end position="216"/>
    </location>
</feature>
<name>A0A814RH62_9BILA</name>
<feature type="transmembrane region" description="Helical" evidence="6">
    <location>
        <begin position="245"/>
        <end position="268"/>
    </location>
</feature>
<comment type="subcellular location">
    <subcellularLocation>
        <location evidence="1">Membrane</location>
        <topology evidence="1">Multi-pass membrane protein</topology>
    </subcellularLocation>
</comment>
<dbReference type="OrthoDB" id="10262235at2759"/>
<feature type="transmembrane region" description="Helical" evidence="6">
    <location>
        <begin position="162"/>
        <end position="184"/>
    </location>
</feature>
<dbReference type="Gene3D" id="1.20.120.1630">
    <property type="match status" value="1"/>
</dbReference>
<dbReference type="AlphaFoldDB" id="A0A814RH62"/>
<evidence type="ECO:0000256" key="3">
    <source>
        <dbReference type="ARBA" id="ARBA00022692"/>
    </source>
</evidence>
<feature type="domain" description="Tudor" evidence="7">
    <location>
        <begin position="3"/>
        <end position="60"/>
    </location>
</feature>
<dbReference type="SUPFAM" id="SSF63748">
    <property type="entry name" value="Tudor/PWWP/MBT"/>
    <property type="match status" value="1"/>
</dbReference>
<organism evidence="8 9">
    <name type="scientific">Adineta steineri</name>
    <dbReference type="NCBI Taxonomy" id="433720"/>
    <lineage>
        <taxon>Eukaryota</taxon>
        <taxon>Metazoa</taxon>
        <taxon>Spiralia</taxon>
        <taxon>Gnathifera</taxon>
        <taxon>Rotifera</taxon>
        <taxon>Eurotatoria</taxon>
        <taxon>Bdelloidea</taxon>
        <taxon>Adinetida</taxon>
        <taxon>Adinetidae</taxon>
        <taxon>Adineta</taxon>
    </lineage>
</organism>
<dbReference type="InterPro" id="IPR001171">
    <property type="entry name" value="ERG24_DHCR-like"/>
</dbReference>
<sequence>MSSLISIGTSVVAKWPSTSNYYKARIIDYTDNNHYVCQFLDGSVIALPSKYVDLPEKFQRTTKRISLMRNEQIFLDHSLSFYSLIMSLGWIGIFLYVQHWFHYNPDIDNLNRPLSHAPYQQYPLIVIQYLLLWFLLQLIFARYFPHIGKEELIYLKESQPSIYYKHHSNSLFAFIITCLIMYIFREQIPLRELTKSYYLLALFNLGIVLILSLILLTNKLFSRYCSISFNEHDHKQKQTYFDFHLFISIRPGIILWLALNLLLLLTILKYNRQISIRFTISILLQTIYIINVFINETTMIRQSLDISPPSSFDALFTNLCWVPFMATFTSFYIGKSHRPVHTYILLSSIIFFSLGFLLQRLAIRQRLAFQALNNSNIDDSVMVNDSQRILTSGCWRWCRNPHLLAEILMVIGWTLPADIKCIAPWIYTFYIIGMTIYKAHYFDRTLRNTCTTGAYEHYIEHVKYTLIPFIY</sequence>
<dbReference type="EMBL" id="CAJNOM010000144">
    <property type="protein sequence ID" value="CAF1133384.1"/>
    <property type="molecule type" value="Genomic_DNA"/>
</dbReference>
<feature type="transmembrane region" description="Helical" evidence="6">
    <location>
        <begin position="274"/>
        <end position="294"/>
    </location>
</feature>
<comment type="caution">
    <text evidence="8">The sequence shown here is derived from an EMBL/GenBank/DDBJ whole genome shotgun (WGS) entry which is preliminary data.</text>
</comment>
<dbReference type="PANTHER" id="PTHR21257">
    <property type="entry name" value="DELTA(14)-STEROL REDUCTASE"/>
    <property type="match status" value="1"/>
</dbReference>
<dbReference type="InterPro" id="IPR002999">
    <property type="entry name" value="Tudor"/>
</dbReference>
<dbReference type="GO" id="GO:0050613">
    <property type="term" value="F:Delta14-sterol reductase activity"/>
    <property type="evidence" value="ECO:0007669"/>
    <property type="project" value="TreeGrafter"/>
</dbReference>
<feature type="transmembrane region" description="Helical" evidence="6">
    <location>
        <begin position="315"/>
        <end position="334"/>
    </location>
</feature>
<evidence type="ECO:0000256" key="4">
    <source>
        <dbReference type="ARBA" id="ARBA00022989"/>
    </source>
</evidence>
<feature type="transmembrane region" description="Helical" evidence="6">
    <location>
        <begin position="121"/>
        <end position="141"/>
    </location>
</feature>
<evidence type="ECO:0000313" key="8">
    <source>
        <dbReference type="EMBL" id="CAF1133384.1"/>
    </source>
</evidence>
<dbReference type="GO" id="GO:0005637">
    <property type="term" value="C:nuclear inner membrane"/>
    <property type="evidence" value="ECO:0007669"/>
    <property type="project" value="TreeGrafter"/>
</dbReference>
<dbReference type="SMART" id="SM00333">
    <property type="entry name" value="TUDOR"/>
    <property type="match status" value="1"/>
</dbReference>
<dbReference type="Gene3D" id="2.30.30.140">
    <property type="match status" value="1"/>
</dbReference>
<keyword evidence="4 6" id="KW-1133">Transmembrane helix</keyword>
<evidence type="ECO:0000256" key="1">
    <source>
        <dbReference type="ARBA" id="ARBA00004141"/>
    </source>
</evidence>
<accession>A0A814RH62</accession>
<feature type="transmembrane region" description="Helical" evidence="6">
    <location>
        <begin position="79"/>
        <end position="101"/>
    </location>
</feature>
<feature type="transmembrane region" description="Helical" evidence="6">
    <location>
        <begin position="340"/>
        <end position="358"/>
    </location>
</feature>
<evidence type="ECO:0000256" key="5">
    <source>
        <dbReference type="ARBA" id="ARBA00023136"/>
    </source>
</evidence>
<dbReference type="PANTHER" id="PTHR21257:SF52">
    <property type="entry name" value="DELTA(14)-STEROL REDUCTASE TM7SF2"/>
    <property type="match status" value="1"/>
</dbReference>
<evidence type="ECO:0000313" key="9">
    <source>
        <dbReference type="Proteomes" id="UP000663832"/>
    </source>
</evidence>
<reference evidence="8" key="1">
    <citation type="submission" date="2021-02" db="EMBL/GenBank/DDBJ databases">
        <authorList>
            <person name="Nowell W R."/>
        </authorList>
    </citation>
    <scope>NUCLEOTIDE SEQUENCE</scope>
</reference>
<protein>
    <recommendedName>
        <fullName evidence="7">Tudor domain-containing protein</fullName>
    </recommendedName>
</protein>
<dbReference type="GO" id="GO:0005789">
    <property type="term" value="C:endoplasmic reticulum membrane"/>
    <property type="evidence" value="ECO:0007669"/>
    <property type="project" value="TreeGrafter"/>
</dbReference>
<dbReference type="Pfam" id="PF01222">
    <property type="entry name" value="ERG4_ERG24"/>
    <property type="match status" value="1"/>
</dbReference>
<evidence type="ECO:0000259" key="7">
    <source>
        <dbReference type="SMART" id="SM00333"/>
    </source>
</evidence>
<keyword evidence="5 6" id="KW-0472">Membrane</keyword>
<dbReference type="GO" id="GO:0006695">
    <property type="term" value="P:cholesterol biosynthetic process"/>
    <property type="evidence" value="ECO:0007669"/>
    <property type="project" value="TreeGrafter"/>
</dbReference>
<keyword evidence="9" id="KW-1185">Reference proteome</keyword>
<gene>
    <name evidence="8" type="ORF">QVE165_LOCUS22065</name>
</gene>
<evidence type="ECO:0000256" key="2">
    <source>
        <dbReference type="ARBA" id="ARBA00005402"/>
    </source>
</evidence>
<dbReference type="Proteomes" id="UP000663832">
    <property type="component" value="Unassembled WGS sequence"/>
</dbReference>
<comment type="similarity">
    <text evidence="2">Belongs to the ERG4/ERG24 family.</text>
</comment>